<proteinExistence type="predicted"/>
<dbReference type="HOGENOM" id="CLU_2015862_0_0_1"/>
<dbReference type="Proteomes" id="UP000017559">
    <property type="component" value="Unassembled WGS sequence"/>
</dbReference>
<dbReference type="KEGG" id="mrr:Moror_4850"/>
<dbReference type="EMBL" id="AWSO01001525">
    <property type="protein sequence ID" value="ESK83519.1"/>
    <property type="molecule type" value="Genomic_DNA"/>
</dbReference>
<name>V2XVT3_MONRO</name>
<sequence>MQEAVYIEIEKQEDNGSCDDIFSAVFEVTVGFGENSCVSSIFLSNPILRRRPASNVRHPASIARRCPIILHINRPQYRIIYDKTSLFFSRALDEFIPSPFNLPKSSIMFHLPHLLVGSTRSCR</sequence>
<accession>V2XVT3</accession>
<comment type="caution">
    <text evidence="1">The sequence shown here is derived from an EMBL/GenBank/DDBJ whole genome shotgun (WGS) entry which is preliminary data.</text>
</comment>
<protein>
    <submittedName>
        <fullName evidence="1">Uncharacterized protein</fullName>
    </submittedName>
</protein>
<gene>
    <name evidence="1" type="ORF">Moror_4850</name>
</gene>
<reference evidence="1 2" key="1">
    <citation type="journal article" date="2014" name="BMC Genomics">
        <title>Genome and secretome analysis of the hemibiotrophic fungal pathogen, Moniliophthora roreri, which causes frosty pod rot disease of cacao: mechanisms of the biotrophic and necrotrophic phases.</title>
        <authorList>
            <person name="Meinhardt L.W."/>
            <person name="Costa G.G.L."/>
            <person name="Thomazella D.P.T."/>
            <person name="Teixeira P.J.P.L."/>
            <person name="Carazzolle M.F."/>
            <person name="Schuster S.C."/>
            <person name="Carlson J.E."/>
            <person name="Guiltinan M.J."/>
            <person name="Mieczkowski P."/>
            <person name="Farmer A."/>
            <person name="Ramaraj T."/>
            <person name="Crozier J."/>
            <person name="Davis R.E."/>
            <person name="Shao J."/>
            <person name="Melnick R.L."/>
            <person name="Pereira G.A.G."/>
            <person name="Bailey B.A."/>
        </authorList>
    </citation>
    <scope>NUCLEOTIDE SEQUENCE [LARGE SCALE GENOMIC DNA]</scope>
    <source>
        <strain evidence="1 2">MCA 2997</strain>
    </source>
</reference>
<evidence type="ECO:0000313" key="1">
    <source>
        <dbReference type="EMBL" id="ESK83519.1"/>
    </source>
</evidence>
<keyword evidence="2" id="KW-1185">Reference proteome</keyword>
<evidence type="ECO:0000313" key="2">
    <source>
        <dbReference type="Proteomes" id="UP000017559"/>
    </source>
</evidence>
<dbReference type="AlphaFoldDB" id="V2XVT3"/>
<organism evidence="1 2">
    <name type="scientific">Moniliophthora roreri (strain MCA 2997)</name>
    <name type="common">Cocoa frosty pod rot fungus</name>
    <name type="synonym">Crinipellis roreri</name>
    <dbReference type="NCBI Taxonomy" id="1381753"/>
    <lineage>
        <taxon>Eukaryota</taxon>
        <taxon>Fungi</taxon>
        <taxon>Dikarya</taxon>
        <taxon>Basidiomycota</taxon>
        <taxon>Agaricomycotina</taxon>
        <taxon>Agaricomycetes</taxon>
        <taxon>Agaricomycetidae</taxon>
        <taxon>Agaricales</taxon>
        <taxon>Marasmiineae</taxon>
        <taxon>Marasmiaceae</taxon>
        <taxon>Moniliophthora</taxon>
    </lineage>
</organism>